<evidence type="ECO:0000313" key="2">
    <source>
        <dbReference type="Proteomes" id="UP001632038"/>
    </source>
</evidence>
<organism evidence="1 2">
    <name type="scientific">Castilleja foliolosa</name>
    <dbReference type="NCBI Taxonomy" id="1961234"/>
    <lineage>
        <taxon>Eukaryota</taxon>
        <taxon>Viridiplantae</taxon>
        <taxon>Streptophyta</taxon>
        <taxon>Embryophyta</taxon>
        <taxon>Tracheophyta</taxon>
        <taxon>Spermatophyta</taxon>
        <taxon>Magnoliopsida</taxon>
        <taxon>eudicotyledons</taxon>
        <taxon>Gunneridae</taxon>
        <taxon>Pentapetalae</taxon>
        <taxon>asterids</taxon>
        <taxon>lamiids</taxon>
        <taxon>Lamiales</taxon>
        <taxon>Orobanchaceae</taxon>
        <taxon>Pedicularideae</taxon>
        <taxon>Castillejinae</taxon>
        <taxon>Castilleja</taxon>
    </lineage>
</organism>
<proteinExistence type="predicted"/>
<evidence type="ECO:0000313" key="1">
    <source>
        <dbReference type="EMBL" id="KAL3653094.1"/>
    </source>
</evidence>
<dbReference type="EMBL" id="JAVIJP010000005">
    <property type="protein sequence ID" value="KAL3653094.1"/>
    <property type="molecule type" value="Genomic_DNA"/>
</dbReference>
<protein>
    <submittedName>
        <fullName evidence="1">Uncharacterized protein</fullName>
    </submittedName>
</protein>
<sequence>MESYSEKKEKQSSVVPRRGQIKIRIIKSLVPTFFTKNGKSNKDVDQNILEAQLNDLTLESGDASYR</sequence>
<comment type="caution">
    <text evidence="1">The sequence shown here is derived from an EMBL/GenBank/DDBJ whole genome shotgun (WGS) entry which is preliminary data.</text>
</comment>
<reference evidence="2" key="1">
    <citation type="journal article" date="2024" name="IScience">
        <title>Strigolactones Initiate the Formation of Haustorium-like Structures in Castilleja.</title>
        <authorList>
            <person name="Buerger M."/>
            <person name="Peterson D."/>
            <person name="Chory J."/>
        </authorList>
    </citation>
    <scope>NUCLEOTIDE SEQUENCE [LARGE SCALE GENOMIC DNA]</scope>
</reference>
<dbReference type="Proteomes" id="UP001632038">
    <property type="component" value="Unassembled WGS sequence"/>
</dbReference>
<accession>A0ABD3EIP6</accession>
<name>A0ABD3EIP6_9LAMI</name>
<gene>
    <name evidence="1" type="ORF">CASFOL_002775</name>
</gene>
<keyword evidence="2" id="KW-1185">Reference proteome</keyword>
<dbReference type="AlphaFoldDB" id="A0ABD3EIP6"/>